<organism evidence="5 6">
    <name type="scientific">Oscillochloris trichoides DG-6</name>
    <dbReference type="NCBI Taxonomy" id="765420"/>
    <lineage>
        <taxon>Bacteria</taxon>
        <taxon>Bacillati</taxon>
        <taxon>Chloroflexota</taxon>
        <taxon>Chloroflexia</taxon>
        <taxon>Chloroflexales</taxon>
        <taxon>Chloroflexineae</taxon>
        <taxon>Oscillochloridaceae</taxon>
        <taxon>Oscillochloris</taxon>
    </lineage>
</organism>
<evidence type="ECO:0000256" key="3">
    <source>
        <dbReference type="ARBA" id="ARBA00023180"/>
    </source>
</evidence>
<keyword evidence="2" id="KW-0677">Repeat</keyword>
<dbReference type="InterPro" id="IPR002126">
    <property type="entry name" value="Cadherin-like_dom"/>
</dbReference>
<dbReference type="AlphaFoldDB" id="E1IDG9"/>
<keyword evidence="6" id="KW-1185">Reference proteome</keyword>
<dbReference type="Gene3D" id="2.60.40.3440">
    <property type="match status" value="1"/>
</dbReference>
<dbReference type="InterPro" id="IPR051561">
    <property type="entry name" value="FRAS1_ECM"/>
</dbReference>
<gene>
    <name evidence="5" type="ORF">OSCT_1370</name>
</gene>
<dbReference type="InterPro" id="IPR039005">
    <property type="entry name" value="CSPG_rpt"/>
</dbReference>
<dbReference type="PANTHER" id="PTHR45739:SF11">
    <property type="entry name" value="FRAS1-RELATED EXTRACELLULAR MATRIX PROTEIN 1-LIKE ISOFORM X1"/>
    <property type="match status" value="1"/>
</dbReference>
<reference evidence="5 6" key="1">
    <citation type="journal article" date="2011" name="J. Bacteriol.">
        <title>Draft genome sequence of the anoxygenic filamentous phototrophic bacterium Oscillochloris trichoides subsp. DG-6.</title>
        <authorList>
            <person name="Kuznetsov B.B."/>
            <person name="Ivanovsky R.N."/>
            <person name="Keppen O.I."/>
            <person name="Sukhacheva M.V."/>
            <person name="Bumazhkin B.K."/>
            <person name="Patutina E.O."/>
            <person name="Beletsky A.V."/>
            <person name="Mardanov A.V."/>
            <person name="Baslerov R.V."/>
            <person name="Panteleeva A.N."/>
            <person name="Kolganova T.V."/>
            <person name="Ravin N.V."/>
            <person name="Skryabin K.G."/>
        </authorList>
    </citation>
    <scope>NUCLEOTIDE SEQUENCE [LARGE SCALE GENOMIC DNA]</scope>
    <source>
        <strain evidence="5 6">DG-6</strain>
    </source>
</reference>
<comment type="caution">
    <text evidence="5">The sequence shown here is derived from an EMBL/GenBank/DDBJ whole genome shotgun (WGS) entry which is preliminary data.</text>
</comment>
<accession>E1IDG9</accession>
<keyword evidence="1" id="KW-0732">Signal</keyword>
<dbReference type="InterPro" id="IPR015919">
    <property type="entry name" value="Cadherin-like_sf"/>
</dbReference>
<dbReference type="Gene3D" id="2.60.40.10">
    <property type="entry name" value="Immunoglobulins"/>
    <property type="match status" value="1"/>
</dbReference>
<dbReference type="PROSITE" id="PS51854">
    <property type="entry name" value="CSPG"/>
    <property type="match status" value="1"/>
</dbReference>
<feature type="domain" description="Cadherin" evidence="4">
    <location>
        <begin position="56"/>
        <end position="152"/>
    </location>
</feature>
<dbReference type="SUPFAM" id="SSF49313">
    <property type="entry name" value="Cadherin-like"/>
    <property type="match status" value="1"/>
</dbReference>
<evidence type="ECO:0000256" key="2">
    <source>
        <dbReference type="ARBA" id="ARBA00022737"/>
    </source>
</evidence>
<keyword evidence="3" id="KW-0325">Glycoprotein</keyword>
<dbReference type="GO" id="GO:0007156">
    <property type="term" value="P:homophilic cell adhesion via plasma membrane adhesion molecules"/>
    <property type="evidence" value="ECO:0007669"/>
    <property type="project" value="InterPro"/>
</dbReference>
<evidence type="ECO:0000256" key="1">
    <source>
        <dbReference type="ARBA" id="ARBA00022729"/>
    </source>
</evidence>
<dbReference type="eggNOG" id="COG1572">
    <property type="taxonomic scope" value="Bacteria"/>
</dbReference>
<dbReference type="PROSITE" id="PS50268">
    <property type="entry name" value="CADHERIN_2"/>
    <property type="match status" value="2"/>
</dbReference>
<dbReference type="SMART" id="SM00112">
    <property type="entry name" value="CA"/>
    <property type="match status" value="1"/>
</dbReference>
<dbReference type="InterPro" id="IPR013783">
    <property type="entry name" value="Ig-like_fold"/>
</dbReference>
<evidence type="ECO:0000259" key="4">
    <source>
        <dbReference type="PROSITE" id="PS50268"/>
    </source>
</evidence>
<dbReference type="GO" id="GO:0016020">
    <property type="term" value="C:membrane"/>
    <property type="evidence" value="ECO:0007669"/>
    <property type="project" value="InterPro"/>
</dbReference>
<dbReference type="EMBL" id="ADVR01000041">
    <property type="protein sequence ID" value="EFO80749.1"/>
    <property type="molecule type" value="Genomic_DNA"/>
</dbReference>
<evidence type="ECO:0000313" key="5">
    <source>
        <dbReference type="EMBL" id="EFO80749.1"/>
    </source>
</evidence>
<dbReference type="HOGENOM" id="CLU_339149_0_0_0"/>
<proteinExistence type="predicted"/>
<protein>
    <submittedName>
        <fullName evidence="5">Cna B domain-containing protein</fullName>
    </submittedName>
</protein>
<dbReference type="Pfam" id="PF17963">
    <property type="entry name" value="Big_9"/>
    <property type="match status" value="1"/>
</dbReference>
<dbReference type="CDD" id="cd11304">
    <property type="entry name" value="Cadherin_repeat"/>
    <property type="match status" value="2"/>
</dbReference>
<dbReference type="eggNOG" id="COG2931">
    <property type="taxonomic scope" value="Bacteria"/>
</dbReference>
<dbReference type="PANTHER" id="PTHR45739">
    <property type="entry name" value="MATRIX PROTEIN, PUTATIVE-RELATED"/>
    <property type="match status" value="1"/>
</dbReference>
<feature type="domain" description="Cadherin" evidence="4">
    <location>
        <begin position="15"/>
        <end position="61"/>
    </location>
</feature>
<evidence type="ECO:0000313" key="6">
    <source>
        <dbReference type="Proteomes" id="UP000054010"/>
    </source>
</evidence>
<dbReference type="Pfam" id="PF16184">
    <property type="entry name" value="Cadherin_3"/>
    <property type="match status" value="1"/>
</dbReference>
<sequence length="838" mass="87961">MNPTTGEITLGPDALDYERDQRTYSFDVVISDGTPANNATVRVNITLNDVNEPPYADSPQTFEISEDATGNIAAISAVDPENQPLTFTAIPPTGPFTVNTSTGAISTTGLDFETITPNPYIFDVEITDGTTGNEITVSVRITIKDVNERPVVYPDGADTNGTANYTERATATQIATALTLTDPEAGAVTNPENGNITTVVVQINSPLDGTGEVLDVSAASGITESYDPATGILTLTANPPVTSAAMQTVLRTLTYANASYNPTSVRIVRITATDGGTPPLSNNPVAEIEITIQPLLDAPTLTNKGMEVSEGGTKTILTSELSASDPDTTAANLIFTITNAVDNGTLYRGTTPLGVNSTFTQADLDSGLISYTHNDSETSSDSFTFNLTDGANPTTGHIFTITIIGQNDPPVLTTSLGTTAYTIANPPVQIDSAATVTDPDPTTTDFANGGLQVSLASATSTTGDTLSVRNVGLGSITVVGSNIYYNGNQIGIMSGGTGTDPLLISFTGFSPSVAAVQALVQNITFANNTPTTSLSRTVTFIVDDGDGDTSAPQTKQISINNRPVAVNDAVTMTFNTSQTVPVLANDSDPENHTLSITGVTNGAHGTVVIEGTSVRYTPNLNYVGSDSFTYTISDGNGGTATGTVQVTVRLHTVFLPLVVRSAFADLAVDFTFTPTNPKANVPTTSIAVTVTNNGEVAASNFWVDFYIQPSRAPQVNEPWYELCSLDPCFGLAWYYTGTLAPGQSVVLNSNPQSPTNPNGFNVNATDWRGYFAPGTQQLYAYVDSWNRDAGGGSRDVNGAVLESNESNNRTQKSVVLAPNAQALPLQSELQPNRIFTRP</sequence>
<dbReference type="InterPro" id="IPR010221">
    <property type="entry name" value="VCBS_dom"/>
</dbReference>
<dbReference type="GO" id="GO:0005509">
    <property type="term" value="F:calcium ion binding"/>
    <property type="evidence" value="ECO:0007669"/>
    <property type="project" value="InterPro"/>
</dbReference>
<dbReference type="NCBIfam" id="TIGR01965">
    <property type="entry name" value="VCBS_repeat"/>
    <property type="match status" value="1"/>
</dbReference>
<dbReference type="Gene3D" id="2.60.40.60">
    <property type="entry name" value="Cadherins"/>
    <property type="match status" value="2"/>
</dbReference>
<name>E1IDG9_9CHLR</name>
<dbReference type="STRING" id="765420.OSCT_1370"/>
<dbReference type="GO" id="GO:0009653">
    <property type="term" value="P:anatomical structure morphogenesis"/>
    <property type="evidence" value="ECO:0007669"/>
    <property type="project" value="TreeGrafter"/>
</dbReference>
<dbReference type="Proteomes" id="UP000054010">
    <property type="component" value="Unassembled WGS sequence"/>
</dbReference>